<organism evidence="1 2">
    <name type="scientific">Pteropus alecto</name>
    <name type="common">Black flying fox</name>
    <dbReference type="NCBI Taxonomy" id="9402"/>
    <lineage>
        <taxon>Eukaryota</taxon>
        <taxon>Metazoa</taxon>
        <taxon>Chordata</taxon>
        <taxon>Craniata</taxon>
        <taxon>Vertebrata</taxon>
        <taxon>Euteleostomi</taxon>
        <taxon>Mammalia</taxon>
        <taxon>Eutheria</taxon>
        <taxon>Laurasiatheria</taxon>
        <taxon>Chiroptera</taxon>
        <taxon>Yinpterochiroptera</taxon>
        <taxon>Pteropodoidea</taxon>
        <taxon>Pteropodidae</taxon>
        <taxon>Pteropodinae</taxon>
        <taxon>Pteropus</taxon>
    </lineage>
</organism>
<dbReference type="AlphaFoldDB" id="L5KEC7"/>
<dbReference type="SUPFAM" id="SSF52047">
    <property type="entry name" value="RNI-like"/>
    <property type="match status" value="1"/>
</dbReference>
<keyword evidence="2" id="KW-1185">Reference proteome</keyword>
<name>L5KEC7_PTEAL</name>
<dbReference type="InParanoid" id="L5KEC7"/>
<evidence type="ECO:0000313" key="2">
    <source>
        <dbReference type="Proteomes" id="UP000010552"/>
    </source>
</evidence>
<dbReference type="InterPro" id="IPR032675">
    <property type="entry name" value="LRR_dom_sf"/>
</dbReference>
<evidence type="ECO:0000313" key="1">
    <source>
        <dbReference type="EMBL" id="ELK09146.1"/>
    </source>
</evidence>
<reference evidence="2" key="1">
    <citation type="journal article" date="2013" name="Science">
        <title>Comparative analysis of bat genomes provides insight into the evolution of flight and immunity.</title>
        <authorList>
            <person name="Zhang G."/>
            <person name="Cowled C."/>
            <person name="Shi Z."/>
            <person name="Huang Z."/>
            <person name="Bishop-Lilly K.A."/>
            <person name="Fang X."/>
            <person name="Wynne J.W."/>
            <person name="Xiong Z."/>
            <person name="Baker M.L."/>
            <person name="Zhao W."/>
            <person name="Tachedjian M."/>
            <person name="Zhu Y."/>
            <person name="Zhou P."/>
            <person name="Jiang X."/>
            <person name="Ng J."/>
            <person name="Yang L."/>
            <person name="Wu L."/>
            <person name="Xiao J."/>
            <person name="Feng Y."/>
            <person name="Chen Y."/>
            <person name="Sun X."/>
            <person name="Zhang Y."/>
            <person name="Marsh G.A."/>
            <person name="Crameri G."/>
            <person name="Broder C.C."/>
            <person name="Frey K.G."/>
            <person name="Wang L.F."/>
            <person name="Wang J."/>
        </authorList>
    </citation>
    <scope>NUCLEOTIDE SEQUENCE [LARGE SCALE GENOMIC DNA]</scope>
</reference>
<dbReference type="GO" id="GO:0005737">
    <property type="term" value="C:cytoplasm"/>
    <property type="evidence" value="ECO:0007669"/>
    <property type="project" value="TreeGrafter"/>
</dbReference>
<dbReference type="STRING" id="9402.L5KEC7"/>
<dbReference type="PANTHER" id="PTHR45690:SF16">
    <property type="entry name" value="NACHT, LRR AND PYD DOMAINS-CONTAINING PROTEIN 13"/>
    <property type="match status" value="1"/>
</dbReference>
<proteinExistence type="predicted"/>
<dbReference type="InterPro" id="IPR050637">
    <property type="entry name" value="NLRP_innate_immun_reg"/>
</dbReference>
<dbReference type="SMART" id="SM00368">
    <property type="entry name" value="LRR_RI"/>
    <property type="match status" value="2"/>
</dbReference>
<gene>
    <name evidence="1" type="ORF">PAL_GLEAN10003029</name>
</gene>
<dbReference type="GO" id="GO:0050727">
    <property type="term" value="P:regulation of inflammatory response"/>
    <property type="evidence" value="ECO:0007669"/>
    <property type="project" value="TreeGrafter"/>
</dbReference>
<protein>
    <submittedName>
        <fullName evidence="1">NACHT, LRR and PYD domains-containing protein 13</fullName>
    </submittedName>
</protein>
<dbReference type="Proteomes" id="UP000010552">
    <property type="component" value="Unassembled WGS sequence"/>
</dbReference>
<dbReference type="Gene3D" id="3.80.10.10">
    <property type="entry name" value="Ribonuclease Inhibitor"/>
    <property type="match status" value="1"/>
</dbReference>
<accession>L5KEC7</accession>
<sequence>MGLRFLCEALSHPDCNLQNLNLFYCSFTADGCREPTDCLKHNHNVKALVIGKNCIQDDRAKQLCEILKHSHCALTHLGESTLSLCRKSPHLLLGGDRVICGHVRGKKERRVEGQGFLLKLFVCRYFQSVHFG</sequence>
<dbReference type="EMBL" id="KB030840">
    <property type="protein sequence ID" value="ELK09146.1"/>
    <property type="molecule type" value="Genomic_DNA"/>
</dbReference>
<dbReference type="PANTHER" id="PTHR45690">
    <property type="entry name" value="NACHT, LRR AND PYD DOMAINS-CONTAINING PROTEIN 12"/>
    <property type="match status" value="1"/>
</dbReference>